<proteinExistence type="inferred from homology"/>
<comment type="similarity">
    <text evidence="1">Belongs to the RutC family.</text>
</comment>
<dbReference type="EMBL" id="JAFNAA010000006">
    <property type="protein sequence ID" value="MBO1108113.1"/>
    <property type="molecule type" value="Genomic_DNA"/>
</dbReference>
<dbReference type="GeneID" id="69705316"/>
<gene>
    <name evidence="3" type="primary">ridA</name>
    <name evidence="3" type="ORF">J2R62_07735</name>
</gene>
<comment type="caution">
    <text evidence="3">The sequence shown here is derived from an EMBL/GenBank/DDBJ whole genome shotgun (WGS) entry which is preliminary data.</text>
</comment>
<accession>A0A1A9AV96</accession>
<dbReference type="PANTHER" id="PTHR11803:SF39">
    <property type="entry name" value="2-IMINOBUTANOATE_2-IMINOPROPANOATE DEAMINASE"/>
    <property type="match status" value="1"/>
</dbReference>
<dbReference type="GO" id="GO:0005829">
    <property type="term" value="C:cytosol"/>
    <property type="evidence" value="ECO:0007669"/>
    <property type="project" value="TreeGrafter"/>
</dbReference>
<comment type="subunit">
    <text evidence="2">Homotrimer.</text>
</comment>
<dbReference type="InterPro" id="IPR006056">
    <property type="entry name" value="RidA"/>
</dbReference>
<evidence type="ECO:0000256" key="1">
    <source>
        <dbReference type="ARBA" id="ARBA00010552"/>
    </source>
</evidence>
<dbReference type="RefSeq" id="WP_010862529.1">
    <property type="nucleotide sequence ID" value="NZ_CP027852.1"/>
</dbReference>
<evidence type="ECO:0000313" key="4">
    <source>
        <dbReference type="Proteomes" id="UP000664658"/>
    </source>
</evidence>
<organism evidence="3 4">
    <name type="scientific">Plesiomonas shigelloides</name>
    <name type="common">Aeromonas shigelloides</name>
    <dbReference type="NCBI Taxonomy" id="703"/>
    <lineage>
        <taxon>Bacteria</taxon>
        <taxon>Pseudomonadati</taxon>
        <taxon>Pseudomonadota</taxon>
        <taxon>Gammaproteobacteria</taxon>
        <taxon>Enterobacterales</taxon>
        <taxon>Enterobacteriaceae</taxon>
        <taxon>Plesiomonas</taxon>
    </lineage>
</organism>
<dbReference type="NCBIfam" id="TIGR00004">
    <property type="entry name" value="Rid family detoxifying hydrolase"/>
    <property type="match status" value="1"/>
</dbReference>
<dbReference type="InterPro" id="IPR006175">
    <property type="entry name" value="YjgF/YER057c/UK114"/>
</dbReference>
<protein>
    <submittedName>
        <fullName evidence="3">2-iminobutanoate/2-iminopropanoate deaminase</fullName>
    </submittedName>
</protein>
<dbReference type="SUPFAM" id="SSF55298">
    <property type="entry name" value="YjgF-like"/>
    <property type="match status" value="1"/>
</dbReference>
<dbReference type="Pfam" id="PF01042">
    <property type="entry name" value="Ribonuc_L-PSP"/>
    <property type="match status" value="1"/>
</dbReference>
<dbReference type="FunFam" id="3.30.1330.40:FF:000001">
    <property type="entry name" value="L-PSP family endoribonuclease"/>
    <property type="match status" value="1"/>
</dbReference>
<dbReference type="CDD" id="cd00448">
    <property type="entry name" value="YjgF_YER057c_UK114_family"/>
    <property type="match status" value="1"/>
</dbReference>
<dbReference type="AlphaFoldDB" id="A0A1A9AV96"/>
<dbReference type="GO" id="GO:0019239">
    <property type="term" value="F:deaminase activity"/>
    <property type="evidence" value="ECO:0007669"/>
    <property type="project" value="TreeGrafter"/>
</dbReference>
<dbReference type="InterPro" id="IPR019897">
    <property type="entry name" value="RidA_CS"/>
</dbReference>
<reference evidence="3" key="1">
    <citation type="submission" date="2021-03" db="EMBL/GenBank/DDBJ databases">
        <title>Plesiomonas shigelloides zfcc0051, isolated from zebrafish feces.</title>
        <authorList>
            <person name="Vanderhoek Z."/>
            <person name="Gaulke C."/>
        </authorList>
    </citation>
    <scope>NUCLEOTIDE SEQUENCE</scope>
    <source>
        <strain evidence="3">Zfcc0051</strain>
    </source>
</reference>
<name>A0A1A9AV96_PLESH</name>
<dbReference type="InterPro" id="IPR035959">
    <property type="entry name" value="RutC-like_sf"/>
</dbReference>
<evidence type="ECO:0000256" key="2">
    <source>
        <dbReference type="ARBA" id="ARBA00011233"/>
    </source>
</evidence>
<dbReference type="Gene3D" id="3.30.1330.40">
    <property type="entry name" value="RutC-like"/>
    <property type="match status" value="1"/>
</dbReference>
<sequence>MSHVISTAKAPAAIGPYVQGVDLGSMVITSGQIPVNPATGEIAEDVVAQARQSLENVRAIVEAASLRVADIVKTTVFVKDLNDFAAVNAEYEAFFTEHNAPFPARSCVEVARLPKDVKIEIEAIAVRRG</sequence>
<dbReference type="PROSITE" id="PS01094">
    <property type="entry name" value="UPF0076"/>
    <property type="match status" value="1"/>
</dbReference>
<dbReference type="KEGG" id="pshi:SAMEA2665130_0477"/>
<dbReference type="Proteomes" id="UP000664658">
    <property type="component" value="Unassembled WGS sequence"/>
</dbReference>
<evidence type="ECO:0000313" key="3">
    <source>
        <dbReference type="EMBL" id="MBO1108113.1"/>
    </source>
</evidence>
<dbReference type="PANTHER" id="PTHR11803">
    <property type="entry name" value="2-IMINOBUTANOATE/2-IMINOPROPANOATE DEAMINASE RIDA"/>
    <property type="match status" value="1"/>
</dbReference>